<gene>
    <name evidence="2" type="ORF">GMBLW1_46620</name>
</gene>
<evidence type="ECO:0000313" key="3">
    <source>
        <dbReference type="Proteomes" id="UP000464378"/>
    </source>
</evidence>
<sequence length="193" mass="21280">MRCYFCGLTATRKLLFVQSRRMAREAMVCIDHAEMILQQDQPRPIGESWSQGPLVQVDVEQLHRVVDGSAASGTEAVILQESGGTRRLRLAIGRCEASTIERLLQPQRSDRPLTPEAFARTLHSLGGKLLHVTITALTRGTYFALLRIDQQGHRFEVDIRPSDGIAFAIVCQAAILVHESLLPTVDPSAGRGP</sequence>
<dbReference type="AlphaFoldDB" id="A0A6C2YT20"/>
<dbReference type="EMBL" id="LR593887">
    <property type="protein sequence ID" value="VTS06423.1"/>
    <property type="molecule type" value="Genomic_DNA"/>
</dbReference>
<organism evidence="2">
    <name type="scientific">Tuwongella immobilis</name>
    <dbReference type="NCBI Taxonomy" id="692036"/>
    <lineage>
        <taxon>Bacteria</taxon>
        <taxon>Pseudomonadati</taxon>
        <taxon>Planctomycetota</taxon>
        <taxon>Planctomycetia</taxon>
        <taxon>Gemmatales</taxon>
        <taxon>Gemmataceae</taxon>
        <taxon>Tuwongella</taxon>
    </lineage>
</organism>
<accession>A0A6C2YT20</accession>
<dbReference type="EMBL" id="LR586016">
    <property type="protein sequence ID" value="VIP04531.1"/>
    <property type="molecule type" value="Genomic_DNA"/>
</dbReference>
<proteinExistence type="predicted"/>
<evidence type="ECO:0000313" key="2">
    <source>
        <dbReference type="EMBL" id="VIP04531.1"/>
    </source>
</evidence>
<feature type="domain" description="BFN" evidence="1">
    <location>
        <begin position="54"/>
        <end position="189"/>
    </location>
</feature>
<dbReference type="InParanoid" id="A0A6C2YT20"/>
<dbReference type="Pfam" id="PF02577">
    <property type="entry name" value="BFN_dom"/>
    <property type="match status" value="1"/>
</dbReference>
<evidence type="ECO:0000259" key="1">
    <source>
        <dbReference type="PROSITE" id="PS51658"/>
    </source>
</evidence>
<dbReference type="SUPFAM" id="SSF103256">
    <property type="entry name" value="Hypothetical protein TM0160"/>
    <property type="match status" value="1"/>
</dbReference>
<dbReference type="InterPro" id="IPR003729">
    <property type="entry name" value="Bi_nuclease_dom"/>
</dbReference>
<dbReference type="GO" id="GO:0004518">
    <property type="term" value="F:nuclease activity"/>
    <property type="evidence" value="ECO:0007669"/>
    <property type="project" value="InterPro"/>
</dbReference>
<dbReference type="InterPro" id="IPR036104">
    <property type="entry name" value="BFN_sf"/>
</dbReference>
<dbReference type="Proteomes" id="UP000464378">
    <property type="component" value="Chromosome"/>
</dbReference>
<protein>
    <recommendedName>
        <fullName evidence="1">BFN domain-containing protein</fullName>
    </recommendedName>
</protein>
<dbReference type="KEGG" id="tim:GMBLW1_46620"/>
<dbReference type="RefSeq" id="WP_162659602.1">
    <property type="nucleotide sequence ID" value="NZ_LR593887.1"/>
</dbReference>
<name>A0A6C2YT20_9BACT</name>
<keyword evidence="3" id="KW-1185">Reference proteome</keyword>
<dbReference type="Gene3D" id="3.10.690.10">
    <property type="entry name" value="Bifunctional nuclease domain"/>
    <property type="match status" value="1"/>
</dbReference>
<dbReference type="PROSITE" id="PS51658">
    <property type="entry name" value="BFN"/>
    <property type="match status" value="1"/>
</dbReference>
<reference evidence="2" key="1">
    <citation type="submission" date="2019-04" db="EMBL/GenBank/DDBJ databases">
        <authorList>
            <consortium name="Science for Life Laboratories"/>
        </authorList>
    </citation>
    <scope>NUCLEOTIDE SEQUENCE</scope>
    <source>
        <strain evidence="2">MBLW1</strain>
    </source>
</reference>